<reference evidence="2" key="2">
    <citation type="submission" date="2021-04" db="EMBL/GenBank/DDBJ databases">
        <title>Novel species in family Eggerthellaceae.</title>
        <authorList>
            <person name="Zhang G."/>
        </authorList>
    </citation>
    <scope>NUCLEOTIDE SEQUENCE</scope>
    <source>
        <strain evidence="2">Zg-886</strain>
    </source>
</reference>
<name>A0A9E6MRX1_9ACTN</name>
<dbReference type="Proteomes" id="UP000671910">
    <property type="component" value="Chromosome"/>
</dbReference>
<keyword evidence="3" id="KW-1185">Reference proteome</keyword>
<dbReference type="Proteomes" id="UP000636394">
    <property type="component" value="Unassembled WGS sequence"/>
</dbReference>
<evidence type="ECO:0000313" key="1">
    <source>
        <dbReference type="EMBL" id="NHM14454.1"/>
    </source>
</evidence>
<dbReference type="KEGG" id="ebz:J7S26_03185"/>
<sequence>MTFKYLDTAIMADIANAVRERNGSSRLYRPGELAGAVLALDGKGAGGGTHEYSGIERGLVNDAVFKGIASALRLHTLSKRTYKPRDMGAAIRALDFDATERPRALLHDDGTLELNVYAGLRTDLDADVACVYEVPTGGGAPAWLEAADAIRAVDFRPSMQVANVADMSGWFEGCAKLVRVRGFDNVAPSLVRVDGMYAGCTWLDTIEADFAVAQRARAGEPFGGCMKLVGTDVALVSEDAAGDALHTGEHGVVVYKGADKRRFINANLYSGGTLTFTLSEPTGQYDCISTGRLCAGIAYGAPDAMPYHALRDRVKSVQFKRGICGYADMSLDWWFSGCDAIRGFTGWENLFHSMYLGDVGKLVTYRAKSMRHTFDGCALSSIDLTGLDPAGLVDIEGCFAGCANLRAIKADAAWELPGQCAGNEVFAGCARLVGGNGTQWSEAAVGASMAAIDRDGRPGYLSM</sequence>
<accession>A0A9E6MRX1</accession>
<evidence type="ECO:0000313" key="3">
    <source>
        <dbReference type="Proteomes" id="UP000636394"/>
    </source>
</evidence>
<proteinExistence type="predicted"/>
<reference evidence="1 3" key="1">
    <citation type="submission" date="2019-11" db="EMBL/GenBank/DDBJ databases">
        <title>Eggerthellaceae novel genus isolated from the rectal contents of marmort.</title>
        <authorList>
            <person name="Zhang G."/>
        </authorList>
    </citation>
    <scope>NUCLEOTIDE SEQUENCE [LARGE SCALE GENOMIC DNA]</scope>
    <source>
        <strain evidence="1">Zg-886</strain>
        <strain evidence="3">zg-886</strain>
    </source>
</reference>
<organism evidence="2 4">
    <name type="scientific">Xiamenia xianingshaonis</name>
    <dbReference type="NCBI Taxonomy" id="2682776"/>
    <lineage>
        <taxon>Bacteria</taxon>
        <taxon>Bacillati</taxon>
        <taxon>Actinomycetota</taxon>
        <taxon>Coriobacteriia</taxon>
        <taxon>Eggerthellales</taxon>
        <taxon>Eggerthellaceae</taxon>
        <taxon>Xiamenia</taxon>
    </lineage>
</organism>
<dbReference type="AlphaFoldDB" id="A0A9E6MRX1"/>
<dbReference type="EMBL" id="CP072829">
    <property type="protein sequence ID" value="QTU84928.1"/>
    <property type="molecule type" value="Genomic_DNA"/>
</dbReference>
<evidence type="ECO:0000313" key="4">
    <source>
        <dbReference type="Proteomes" id="UP000671910"/>
    </source>
</evidence>
<protein>
    <submittedName>
        <fullName evidence="2">Uncharacterized protein</fullName>
    </submittedName>
</protein>
<evidence type="ECO:0000313" key="2">
    <source>
        <dbReference type="EMBL" id="QTU84928.1"/>
    </source>
</evidence>
<gene>
    <name evidence="1" type="ORF">GMI68_06705</name>
    <name evidence="2" type="ORF">J7S26_03185</name>
</gene>
<dbReference type="EMBL" id="WPCR01000007">
    <property type="protein sequence ID" value="NHM14454.1"/>
    <property type="molecule type" value="Genomic_DNA"/>
</dbReference>
<dbReference type="RefSeq" id="WP_166339703.1">
    <property type="nucleotide sequence ID" value="NZ_CP072829.1"/>
</dbReference>